<name>A0AAE3TC16_9BACT</name>
<organism evidence="4 5">
    <name type="scientific">Stygiobacter electus</name>
    <dbReference type="NCBI Taxonomy" id="3032292"/>
    <lineage>
        <taxon>Bacteria</taxon>
        <taxon>Pseudomonadati</taxon>
        <taxon>Ignavibacteriota</taxon>
        <taxon>Ignavibacteria</taxon>
        <taxon>Ignavibacteriales</taxon>
        <taxon>Melioribacteraceae</taxon>
        <taxon>Stygiobacter</taxon>
    </lineage>
</organism>
<evidence type="ECO:0000313" key="4">
    <source>
        <dbReference type="EMBL" id="MDF1611430.1"/>
    </source>
</evidence>
<comment type="caution">
    <text evidence="4">The sequence shown here is derived from an EMBL/GenBank/DDBJ whole genome shotgun (WGS) entry which is preliminary data.</text>
</comment>
<dbReference type="InterPro" id="IPR011055">
    <property type="entry name" value="Dup_hybrid_motif"/>
</dbReference>
<gene>
    <name evidence="4" type="ORF">P0M35_04655</name>
</gene>
<keyword evidence="5" id="KW-1185">Reference proteome</keyword>
<dbReference type="InterPro" id="IPR050570">
    <property type="entry name" value="Cell_wall_metabolism_enzyme"/>
</dbReference>
<keyword evidence="1" id="KW-0175">Coiled coil</keyword>
<keyword evidence="2" id="KW-1133">Transmembrane helix</keyword>
<dbReference type="EMBL" id="JARGDL010000004">
    <property type="protein sequence ID" value="MDF1611430.1"/>
    <property type="molecule type" value="Genomic_DNA"/>
</dbReference>
<protein>
    <submittedName>
        <fullName evidence="4">M23 family metallopeptidase</fullName>
    </submittedName>
</protein>
<accession>A0AAE3TC16</accession>
<dbReference type="FunFam" id="2.70.70.10:FF:000006">
    <property type="entry name" value="M23 family peptidase"/>
    <property type="match status" value="1"/>
</dbReference>
<feature type="transmembrane region" description="Helical" evidence="2">
    <location>
        <begin position="20"/>
        <end position="46"/>
    </location>
</feature>
<dbReference type="GO" id="GO:0004222">
    <property type="term" value="F:metalloendopeptidase activity"/>
    <property type="evidence" value="ECO:0007669"/>
    <property type="project" value="TreeGrafter"/>
</dbReference>
<feature type="coiled-coil region" evidence="1">
    <location>
        <begin position="56"/>
        <end position="104"/>
    </location>
</feature>
<dbReference type="CDD" id="cd12797">
    <property type="entry name" value="M23_peptidase"/>
    <property type="match status" value="1"/>
</dbReference>
<feature type="domain" description="M23ase beta-sheet core" evidence="3">
    <location>
        <begin position="195"/>
        <end position="291"/>
    </location>
</feature>
<reference evidence="4" key="1">
    <citation type="submission" date="2023-03" db="EMBL/GenBank/DDBJ databases">
        <title>Stygiobacter electus gen. nov., sp. nov., facultatively anaerobic thermotolerant bacterium of the class Ignavibacteria from a well of Yessentuki mineral water deposit.</title>
        <authorList>
            <person name="Podosokorskaya O.A."/>
            <person name="Elcheninov A.G."/>
            <person name="Petrova N.F."/>
            <person name="Zavarzina D.G."/>
            <person name="Kublanov I.V."/>
            <person name="Merkel A.Y."/>
        </authorList>
    </citation>
    <scope>NUCLEOTIDE SEQUENCE</scope>
    <source>
        <strain evidence="4">09-Me</strain>
    </source>
</reference>
<sequence>MKKFYYFSKSKLQFVEIRNFYKKFVFLVGFFSILVSFLILGTFTVFNEFLHPDNEIKSLKNNNKLLRSKLETIIKKYEELNQTVANLNEKSKDLRLKANLETNNDEELFGVGGNVFEPVTSLSRNEITSYVNEIDKFVESVSLKVKLTKNNYEEISNTFKQNELLYESIPAIRPSEGTIADDFGMRMHPILKILRMHNGIDIITDIGTKVFAPGGGTVTDIGWKSGYGLTLEIDHGFGYKTLYAHLDKTVVKVGQKIKRGDLIAYSGNSGRLTSGPHLHYEVHHNGVALDPINFIYDDVSLFEILNSKTK</sequence>
<dbReference type="AlphaFoldDB" id="A0AAE3TC16"/>
<dbReference type="PANTHER" id="PTHR21666:SF286">
    <property type="entry name" value="LIPOPROTEIN NLPD"/>
    <property type="match status" value="1"/>
</dbReference>
<evidence type="ECO:0000259" key="3">
    <source>
        <dbReference type="Pfam" id="PF01551"/>
    </source>
</evidence>
<evidence type="ECO:0000256" key="2">
    <source>
        <dbReference type="SAM" id="Phobius"/>
    </source>
</evidence>
<dbReference type="Gene3D" id="2.70.70.10">
    <property type="entry name" value="Glucose Permease (Domain IIA)"/>
    <property type="match status" value="1"/>
</dbReference>
<dbReference type="Proteomes" id="UP001221302">
    <property type="component" value="Unassembled WGS sequence"/>
</dbReference>
<dbReference type="PANTHER" id="PTHR21666">
    <property type="entry name" value="PEPTIDASE-RELATED"/>
    <property type="match status" value="1"/>
</dbReference>
<dbReference type="Pfam" id="PF01551">
    <property type="entry name" value="Peptidase_M23"/>
    <property type="match status" value="1"/>
</dbReference>
<keyword evidence="2" id="KW-0472">Membrane</keyword>
<evidence type="ECO:0000313" key="5">
    <source>
        <dbReference type="Proteomes" id="UP001221302"/>
    </source>
</evidence>
<dbReference type="SUPFAM" id="SSF51261">
    <property type="entry name" value="Duplicated hybrid motif"/>
    <property type="match status" value="1"/>
</dbReference>
<proteinExistence type="predicted"/>
<keyword evidence="2" id="KW-0812">Transmembrane</keyword>
<dbReference type="RefSeq" id="WP_321535197.1">
    <property type="nucleotide sequence ID" value="NZ_JARGDL010000004.1"/>
</dbReference>
<dbReference type="InterPro" id="IPR016047">
    <property type="entry name" value="M23ase_b-sheet_dom"/>
</dbReference>
<evidence type="ECO:0000256" key="1">
    <source>
        <dbReference type="SAM" id="Coils"/>
    </source>
</evidence>